<keyword evidence="1" id="KW-1133">Transmembrane helix</keyword>
<dbReference type="EMBL" id="LSSM01000207">
    <property type="protein sequence ID" value="OMJ29699.1"/>
    <property type="molecule type" value="Genomic_DNA"/>
</dbReference>
<dbReference type="AlphaFoldDB" id="A0A1R1YS18"/>
<comment type="caution">
    <text evidence="2">The sequence shown here is derived from an EMBL/GenBank/DDBJ whole genome shotgun (WGS) entry which is preliminary data.</text>
</comment>
<organism evidence="2 3">
    <name type="scientific">Smittium culicis</name>
    <dbReference type="NCBI Taxonomy" id="133412"/>
    <lineage>
        <taxon>Eukaryota</taxon>
        <taxon>Fungi</taxon>
        <taxon>Fungi incertae sedis</taxon>
        <taxon>Zoopagomycota</taxon>
        <taxon>Kickxellomycotina</taxon>
        <taxon>Harpellomycetes</taxon>
        <taxon>Harpellales</taxon>
        <taxon>Legeriomycetaceae</taxon>
        <taxon>Smittium</taxon>
    </lineage>
</organism>
<proteinExistence type="predicted"/>
<feature type="transmembrane region" description="Helical" evidence="1">
    <location>
        <begin position="38"/>
        <end position="56"/>
    </location>
</feature>
<gene>
    <name evidence="2" type="ORF">AYI69_g781</name>
</gene>
<keyword evidence="3" id="KW-1185">Reference proteome</keyword>
<name>A0A1R1YS18_9FUNG</name>
<evidence type="ECO:0000256" key="1">
    <source>
        <dbReference type="SAM" id="Phobius"/>
    </source>
</evidence>
<keyword evidence="1" id="KW-0812">Transmembrane</keyword>
<accession>A0A1R1YS18</accession>
<protein>
    <submittedName>
        <fullName evidence="2">Uncharacterized protein</fullName>
    </submittedName>
</protein>
<reference evidence="3" key="1">
    <citation type="submission" date="2017-01" db="EMBL/GenBank/DDBJ databases">
        <authorList>
            <person name="Wang Y."/>
            <person name="White M."/>
            <person name="Kvist S."/>
            <person name="Moncalvo J.-M."/>
        </authorList>
    </citation>
    <scope>NUCLEOTIDE SEQUENCE [LARGE SCALE GENOMIC DNA]</scope>
    <source>
        <strain evidence="3">ID-206-W2</strain>
    </source>
</reference>
<evidence type="ECO:0000313" key="2">
    <source>
        <dbReference type="EMBL" id="OMJ29699.1"/>
    </source>
</evidence>
<dbReference type="Proteomes" id="UP000187429">
    <property type="component" value="Unassembled WGS sequence"/>
</dbReference>
<evidence type="ECO:0000313" key="3">
    <source>
        <dbReference type="Proteomes" id="UP000187429"/>
    </source>
</evidence>
<keyword evidence="1" id="KW-0472">Membrane</keyword>
<sequence length="113" mass="12436">MSEIKKRGGGGILNIENSLPLSLDAGVVSFFAPREKKFLTLIGCLADFGLAIISLIGLLSSFLLFDWVIVPAIVISFSISEAPALPEFNSLPIFSRPFSPRLLFFCWWFVLAL</sequence>